<protein>
    <recommendedName>
        <fullName evidence="3">FG-GAP repeat</fullName>
    </recommendedName>
</protein>
<feature type="chain" id="PRO_5026846821" description="FG-GAP repeat" evidence="1">
    <location>
        <begin position="26"/>
        <end position="436"/>
    </location>
</feature>
<name>A0A6N2V296_9FIRM</name>
<gene>
    <name evidence="2" type="ORF">AULFYP135_02259</name>
</gene>
<evidence type="ECO:0000313" key="2">
    <source>
        <dbReference type="EMBL" id="VYT24795.1"/>
    </source>
</evidence>
<evidence type="ECO:0000256" key="1">
    <source>
        <dbReference type="SAM" id="SignalP"/>
    </source>
</evidence>
<evidence type="ECO:0008006" key="3">
    <source>
        <dbReference type="Google" id="ProtNLM"/>
    </source>
</evidence>
<dbReference type="InterPro" id="IPR028994">
    <property type="entry name" value="Integrin_alpha_N"/>
</dbReference>
<dbReference type="SUPFAM" id="SSF69318">
    <property type="entry name" value="Integrin alpha N-terminal domain"/>
    <property type="match status" value="1"/>
</dbReference>
<proteinExistence type="predicted"/>
<reference evidence="2" key="1">
    <citation type="submission" date="2019-11" db="EMBL/GenBank/DDBJ databases">
        <authorList>
            <person name="Feng L."/>
        </authorList>
    </citation>
    <scope>NUCLEOTIDE SEQUENCE</scope>
    <source>
        <strain evidence="2">AundefinedLFYP135</strain>
    </source>
</reference>
<feature type="signal peptide" evidence="1">
    <location>
        <begin position="1"/>
        <end position="25"/>
    </location>
</feature>
<organism evidence="2">
    <name type="scientific">uncultured Anaerotruncus sp</name>
    <dbReference type="NCBI Taxonomy" id="905011"/>
    <lineage>
        <taxon>Bacteria</taxon>
        <taxon>Bacillati</taxon>
        <taxon>Bacillota</taxon>
        <taxon>Clostridia</taxon>
        <taxon>Eubacteriales</taxon>
        <taxon>Oscillospiraceae</taxon>
        <taxon>Anaerotruncus</taxon>
        <taxon>environmental samples</taxon>
    </lineage>
</organism>
<accession>A0A6N2V296</accession>
<dbReference type="EMBL" id="CACRSL010000005">
    <property type="protein sequence ID" value="VYT24795.1"/>
    <property type="molecule type" value="Genomic_DNA"/>
</dbReference>
<keyword evidence="1" id="KW-0732">Signal</keyword>
<sequence>MNKSLLAAVAAGAILLLSGCSPIQMDVEELMSPPKLTAEQAEIDSALKQALGENVKLKYPKSGDFRSAFVFHDIDGDGEEEAIVFYQLDSSSTTWLTVMDRTDGQWRSTYSSSGLGDDVDFISFANVTDPQREDIVIGWSGESQGDNKVSLYTYEDGRLRSMFKDSYQQLVIVPSDEEGMDQLVLLTLGDSQSSTAKLVRKRGTRVAQSSKVDLNGKAREFAQIAYGSLPDGTKALFVDEMVSGGQMATEVLAIQNGELRNLMQEDEEETNFSATRRDIQVECMDVDGDGYLEIPTATLMPGYRELQEGERLYQVTFCSMEDGALVEKQTAAVNLSQGYMIRYPDSWNGRVTVIVQHETGEWIFVAYDGSLENSREVLLKMRVYSQNDYRDPFDMENYRLIDRKGMFEYYAYIPPEKNSRLAITYDQLEQELFQRL</sequence>
<dbReference type="AlphaFoldDB" id="A0A6N2V296"/>
<dbReference type="PROSITE" id="PS51257">
    <property type="entry name" value="PROKAR_LIPOPROTEIN"/>
    <property type="match status" value="1"/>
</dbReference>